<evidence type="ECO:0000313" key="2">
    <source>
        <dbReference type="EMBL" id="MBS4214606.1"/>
    </source>
</evidence>
<protein>
    <submittedName>
        <fullName evidence="2">DUF4097 family beta strand repeat protein</fullName>
    </submittedName>
</protein>
<evidence type="ECO:0000259" key="1">
    <source>
        <dbReference type="Pfam" id="PF13349"/>
    </source>
</evidence>
<dbReference type="PANTHER" id="PTHR34094">
    <property type="match status" value="1"/>
</dbReference>
<feature type="domain" description="DUF4097" evidence="1">
    <location>
        <begin position="49"/>
        <end position="319"/>
    </location>
</feature>
<sequence>MRKIMYTALALVIVGVIGVIMSINTSGVEAFTFSSVDVHEKKDVSAKDISNIIIDSPTVDVKVQPTSGNKIEADFSGKVGKKSKDLYKLDIDEDGDTVTITMEKENKFQFMMFNFTKVSLNVKVPEKVYHSIEIAAASADISLDKMEAKKLAIETQSGDIDVRDAAIEDTLTLKASSGDIIAKDNRANRLSIESSSGDIRINDHEAKEVELFTSSGDIVSDYLVSENIKMNTSSGDIFVKTKEMKGNVALESSSGDIDVSFTNPANSMKVDYKSSSGDGTANIDKMNYSEKSEHRIVGQIGDGNLKLTARTSSGDFKVTD</sequence>
<comment type="caution">
    <text evidence="2">The sequence shown here is derived from an EMBL/GenBank/DDBJ whole genome shotgun (WGS) entry which is preliminary data.</text>
</comment>
<dbReference type="EMBL" id="JAGYPF010000004">
    <property type="protein sequence ID" value="MBS4214606.1"/>
    <property type="molecule type" value="Genomic_DNA"/>
</dbReference>
<dbReference type="RefSeq" id="WP_213119137.1">
    <property type="nucleotide sequence ID" value="NZ_JAGYPF010000004.1"/>
</dbReference>
<dbReference type="AlphaFoldDB" id="A0A942YY68"/>
<dbReference type="Proteomes" id="UP000679749">
    <property type="component" value="Unassembled WGS sequence"/>
</dbReference>
<accession>A0A942YY68</accession>
<gene>
    <name evidence="2" type="ORF">KHA99_19335</name>
</gene>
<proteinExistence type="predicted"/>
<name>A0A942YY68_9BACI</name>
<dbReference type="PANTHER" id="PTHR34094:SF1">
    <property type="entry name" value="PROTEIN FAM185A"/>
    <property type="match status" value="1"/>
</dbReference>
<dbReference type="Pfam" id="PF13349">
    <property type="entry name" value="DUF4097"/>
    <property type="match status" value="1"/>
</dbReference>
<organism evidence="2 3">
    <name type="scientific">Neobacillus rhizophilus</name>
    <dbReference type="NCBI Taxonomy" id="2833579"/>
    <lineage>
        <taxon>Bacteria</taxon>
        <taxon>Bacillati</taxon>
        <taxon>Bacillota</taxon>
        <taxon>Bacilli</taxon>
        <taxon>Bacillales</taxon>
        <taxon>Bacillaceae</taxon>
        <taxon>Neobacillus</taxon>
    </lineage>
</organism>
<evidence type="ECO:0000313" key="3">
    <source>
        <dbReference type="Proteomes" id="UP000679749"/>
    </source>
</evidence>
<reference evidence="2" key="1">
    <citation type="submission" date="2021-05" db="EMBL/GenBank/DDBJ databases">
        <title>Novel Bacillus species.</title>
        <authorList>
            <person name="Liu G."/>
        </authorList>
    </citation>
    <scope>NUCLEOTIDE SEQUENCE</scope>
    <source>
        <strain evidence="2">FJAT-49825</strain>
    </source>
</reference>
<dbReference type="InterPro" id="IPR025164">
    <property type="entry name" value="Toastrack_DUF4097"/>
</dbReference>
<keyword evidence="3" id="KW-1185">Reference proteome</keyword>